<feature type="compositionally biased region" description="Basic and acidic residues" evidence="1">
    <location>
        <begin position="768"/>
        <end position="782"/>
    </location>
</feature>
<proteinExistence type="predicted"/>
<dbReference type="EMBL" id="JTDF01003255">
    <property type="protein sequence ID" value="KAF8567941.1"/>
    <property type="molecule type" value="Genomic_DNA"/>
</dbReference>
<gene>
    <name evidence="2" type="ORF">P879_08523</name>
</gene>
<keyword evidence="3" id="KW-1185">Reference proteome</keyword>
<evidence type="ECO:0000256" key="1">
    <source>
        <dbReference type="SAM" id="MobiDB-lite"/>
    </source>
</evidence>
<dbReference type="OrthoDB" id="289038at2759"/>
<evidence type="ECO:0000313" key="3">
    <source>
        <dbReference type="Proteomes" id="UP000699462"/>
    </source>
</evidence>
<organism evidence="2 3">
    <name type="scientific">Paragonimus westermani</name>
    <dbReference type="NCBI Taxonomy" id="34504"/>
    <lineage>
        <taxon>Eukaryota</taxon>
        <taxon>Metazoa</taxon>
        <taxon>Spiralia</taxon>
        <taxon>Lophotrochozoa</taxon>
        <taxon>Platyhelminthes</taxon>
        <taxon>Trematoda</taxon>
        <taxon>Digenea</taxon>
        <taxon>Plagiorchiida</taxon>
        <taxon>Troglotremata</taxon>
        <taxon>Troglotrematidae</taxon>
        <taxon>Paragonimus</taxon>
    </lineage>
</organism>
<feature type="non-terminal residue" evidence="2">
    <location>
        <position position="1"/>
    </location>
</feature>
<feature type="non-terminal residue" evidence="2">
    <location>
        <position position="1137"/>
    </location>
</feature>
<reference evidence="2 3" key="1">
    <citation type="submission" date="2019-07" db="EMBL/GenBank/DDBJ databases">
        <title>Annotation for the trematode Paragonimus westermani.</title>
        <authorList>
            <person name="Choi Y.-J."/>
        </authorList>
    </citation>
    <scope>NUCLEOTIDE SEQUENCE [LARGE SCALE GENOMIC DNA]</scope>
    <source>
        <strain evidence="2">180907_Pwestermani</strain>
    </source>
</reference>
<name>A0A8T0DMJ5_9TREM</name>
<dbReference type="AlphaFoldDB" id="A0A8T0DMJ5"/>
<comment type="caution">
    <text evidence="2">The sequence shown here is derived from an EMBL/GenBank/DDBJ whole genome shotgun (WGS) entry which is preliminary data.</text>
</comment>
<feature type="compositionally biased region" description="Polar residues" evidence="1">
    <location>
        <begin position="783"/>
        <end position="794"/>
    </location>
</feature>
<evidence type="ECO:0000313" key="2">
    <source>
        <dbReference type="EMBL" id="KAF8567941.1"/>
    </source>
</evidence>
<accession>A0A8T0DMJ5</accession>
<dbReference type="Proteomes" id="UP000699462">
    <property type="component" value="Unassembled WGS sequence"/>
</dbReference>
<protein>
    <submittedName>
        <fullName evidence="2">Uncharacterized protein</fullName>
    </submittedName>
</protein>
<sequence length="1137" mass="125340">QVIFYRVNLDCGFLIDCPTVTSTSLNSGTDQFHVLMDHAELRGLDHLWRLLLDAPDAVASQAMQLLEHLYSNLTTRLIPRQAELHEDLVLHCLTRLRADFDTIRLLLNSGTDLSSADLCRTIERVARVIQLLRHCLRMGENATEKCVRVAQKLPLKRAWMGSSIVFTVTFGLPPTDSHGHLDSSSLPPSPIPSADVLGNASVDNQAPNTILFVAHANMTVGELRSQLLSFRLRALRARSISSDLPVADLQHYNLDLYVNHSERQQTNSPGLFFSLSNNLSNCLLDPAADSQLVFSLLPLFDHWPTGFLVDYHQQAGTGSEPPTLKLTANVVLASSKFSYDFNKHTLLMTADTSKSPVSTVSSANTMISRAEYPSTVSTTVEQCYAEPPPDVQLLLSTATESAGGSSTKEGELDLTSPERRSNFLLQVAKLAMELNNSSLFSSVLDVLLCMPAPSSLIERLRLDIATSAQISALDTSKCLLSDWVTVPTPNRAALKGTHLEQLITASVHVTRTSCSPDRLGQLVELYYTLQVLYSLCLPASAISQCHDTFVPGNSDVHAQLVSGDLIKVMPWHKASQFTLQLLRAGAIPLLLSCPLLSETHEECASHLPNSVQSTVIRLIRLWLTRLLRLLFTVCAFTLCRIVPITPSPDVSAHIEPSLTRLVQRVFPLCESLKTMVYSNHPVSGGICFSLKHADWVSRMAVGQRITAAEIQTQWLPDQDDCGAVATLVDLIYRSANDLTIEEQTLPNAVHGTSPGVFVATQPSTASLEERFSSLSKPSDKTESPLSGSQGHERTGMSTVNKQICQAVQNGDSGGLIVIESLACLPFCVALFPHAKRHRRLCSSSMGDPEPQTIEPEPEDWWTRLIHVLLFSPFELLRHAALHYLFQIVRLCSLDSTGEAATEDEAVHLVRLLFTFLPDFVPQHVFYADQYFRFLALLLRHVHARWIPFEEATSLLIQEAQWVRNGIAQRKHQQSSHLISPGSHLLPSDHAASSSPNVDSTVSDTALVLPDLLLSGHMQICSALSYFPGPHPAVSPLTSQDVNVSPLLAGNTEFEQTHLAPLTRDLIQSLLFPANKHDESNPLLYHNGPLPNHLLASVFDLLLSLARRDPSAVHRISQLLCQSGFPDNFQLSTYAWDY</sequence>
<feature type="region of interest" description="Disordered" evidence="1">
    <location>
        <begin position="768"/>
        <end position="794"/>
    </location>
</feature>